<reference evidence="6 7" key="1">
    <citation type="submission" date="2023-08" db="EMBL/GenBank/DDBJ databases">
        <title>Oxalobacteraceae gen .nov., isolated from river sludge outside the plant.</title>
        <authorList>
            <person name="Zhao S.Y."/>
        </authorList>
    </citation>
    <scope>NUCLEOTIDE SEQUENCE [LARGE SCALE GENOMIC DNA]</scope>
    <source>
        <strain evidence="6 7">R-40</strain>
    </source>
</reference>
<dbReference type="InterPro" id="IPR026265">
    <property type="entry name" value="LptC"/>
</dbReference>
<dbReference type="PANTHER" id="PTHR37481">
    <property type="entry name" value="LIPOPOLYSACCHARIDE EXPORT SYSTEM PROTEIN LPTC"/>
    <property type="match status" value="1"/>
</dbReference>
<sequence length="201" mass="22411">MRSGNRLRVVALLVFTAALALGSFWMLEAMRRSAGQDTDDANRNNPDYYVEKFQFVRVSNTGQAQYSISGERLTHYPGDDTHKIDMPVVKSLTPERPPMHATSKTATMDRINSKLHMYEAVHLDRAATADRERLQLDSDYLLLLTDEDIMQTDKPVTITLGQSVLKGTGMVANNATGELRLAGNVNVTYRPPSKNAGRRAQ</sequence>
<evidence type="ECO:0000313" key="7">
    <source>
        <dbReference type="Proteomes" id="UP001225596"/>
    </source>
</evidence>
<evidence type="ECO:0000256" key="3">
    <source>
        <dbReference type="ARBA" id="ARBA00022692"/>
    </source>
</evidence>
<proteinExistence type="predicted"/>
<dbReference type="Gene3D" id="2.60.450.10">
    <property type="entry name" value="Lipopolysaccharide (LPS) transport protein A like domain"/>
    <property type="match status" value="1"/>
</dbReference>
<protein>
    <submittedName>
        <fullName evidence="6">LPS export ABC transporter periplasmic protein LptC</fullName>
    </submittedName>
</protein>
<dbReference type="NCBIfam" id="TIGR04409">
    <property type="entry name" value="LptC_YrbK"/>
    <property type="match status" value="1"/>
</dbReference>
<evidence type="ECO:0000256" key="5">
    <source>
        <dbReference type="ARBA" id="ARBA00023136"/>
    </source>
</evidence>
<evidence type="ECO:0000256" key="4">
    <source>
        <dbReference type="ARBA" id="ARBA00022989"/>
    </source>
</evidence>
<dbReference type="Pfam" id="PF06835">
    <property type="entry name" value="LptC"/>
    <property type="match status" value="1"/>
</dbReference>
<dbReference type="PANTHER" id="PTHR37481:SF1">
    <property type="entry name" value="LIPOPOLYSACCHARIDE EXPORT SYSTEM PROTEIN LPTC"/>
    <property type="match status" value="1"/>
</dbReference>
<gene>
    <name evidence="6" type="primary">lptC</name>
    <name evidence="6" type="ORF">Q8A64_11340</name>
</gene>
<accession>A0ABU1BRF5</accession>
<dbReference type="EMBL" id="JAUYVH010000006">
    <property type="protein sequence ID" value="MDQ9171001.1"/>
    <property type="molecule type" value="Genomic_DNA"/>
</dbReference>
<dbReference type="Proteomes" id="UP001225596">
    <property type="component" value="Unassembled WGS sequence"/>
</dbReference>
<dbReference type="InterPro" id="IPR010664">
    <property type="entry name" value="LipoPS_assembly_LptC-rel"/>
</dbReference>
<dbReference type="InterPro" id="IPR052363">
    <property type="entry name" value="LPS_export_LptC"/>
</dbReference>
<keyword evidence="5" id="KW-0472">Membrane</keyword>
<comment type="caution">
    <text evidence="6">The sequence shown here is derived from an EMBL/GenBank/DDBJ whole genome shotgun (WGS) entry which is preliminary data.</text>
</comment>
<evidence type="ECO:0000313" key="6">
    <source>
        <dbReference type="EMBL" id="MDQ9171001.1"/>
    </source>
</evidence>
<evidence type="ECO:0000256" key="1">
    <source>
        <dbReference type="ARBA" id="ARBA00022475"/>
    </source>
</evidence>
<evidence type="ECO:0000256" key="2">
    <source>
        <dbReference type="ARBA" id="ARBA00022519"/>
    </source>
</evidence>
<dbReference type="RefSeq" id="WP_338436937.1">
    <property type="nucleotide sequence ID" value="NZ_JAUYVH010000006.1"/>
</dbReference>
<organism evidence="6 7">
    <name type="scientific">Keguizhuia sedimenti</name>
    <dbReference type="NCBI Taxonomy" id="3064264"/>
    <lineage>
        <taxon>Bacteria</taxon>
        <taxon>Pseudomonadati</taxon>
        <taxon>Pseudomonadota</taxon>
        <taxon>Betaproteobacteria</taxon>
        <taxon>Burkholderiales</taxon>
        <taxon>Oxalobacteraceae</taxon>
        <taxon>Keguizhuia</taxon>
    </lineage>
</organism>
<keyword evidence="2" id="KW-0997">Cell inner membrane</keyword>
<keyword evidence="1" id="KW-1003">Cell membrane</keyword>
<keyword evidence="4" id="KW-1133">Transmembrane helix</keyword>
<name>A0ABU1BRF5_9BURK</name>
<keyword evidence="7" id="KW-1185">Reference proteome</keyword>
<keyword evidence="3" id="KW-0812">Transmembrane</keyword>